<dbReference type="GO" id="GO:0006400">
    <property type="term" value="P:tRNA modification"/>
    <property type="evidence" value="ECO:0007669"/>
    <property type="project" value="TreeGrafter"/>
</dbReference>
<dbReference type="InterPro" id="IPR018022">
    <property type="entry name" value="IPT"/>
</dbReference>
<reference evidence="14 15" key="1">
    <citation type="journal article" date="2016" name="Front. Microbiol.">
        <title>Single-Cell (Meta-)Genomics of a Dimorphic Candidatus Thiomargarita nelsonii Reveals Genomic Plasticity.</title>
        <authorList>
            <person name="Flood B.E."/>
            <person name="Fliss P."/>
            <person name="Jones D.S."/>
            <person name="Dick G.J."/>
            <person name="Jain S."/>
            <person name="Kaster A.K."/>
            <person name="Winkel M."/>
            <person name="Mussmann M."/>
            <person name="Bailey J."/>
        </authorList>
    </citation>
    <scope>NUCLEOTIDE SEQUENCE [LARGE SCALE GENOMIC DNA]</scope>
    <source>
        <strain evidence="14">Hydrate Ridge</strain>
    </source>
</reference>
<feature type="binding site" evidence="10">
    <location>
        <begin position="12"/>
        <end position="17"/>
    </location>
    <ligand>
        <name>substrate</name>
    </ligand>
</feature>
<keyword evidence="6 10" id="KW-0547">Nucleotide-binding</keyword>
<dbReference type="EC" id="2.5.1.75" evidence="10"/>
<comment type="function">
    <text evidence="2 10 12">Catalyzes the transfer of a dimethylallyl group onto the adenine at position 37 in tRNAs that read codons beginning with uridine, leading to the formation of N6-(dimethylallyl)adenosine (i(6)A).</text>
</comment>
<dbReference type="FunFam" id="1.10.20.140:FF:000001">
    <property type="entry name" value="tRNA dimethylallyltransferase"/>
    <property type="match status" value="1"/>
</dbReference>
<dbReference type="Gene3D" id="3.40.50.300">
    <property type="entry name" value="P-loop containing nucleotide triphosphate hydrolases"/>
    <property type="match status" value="1"/>
</dbReference>
<dbReference type="HAMAP" id="MF_00185">
    <property type="entry name" value="IPP_trans"/>
    <property type="match status" value="1"/>
</dbReference>
<evidence type="ECO:0000256" key="5">
    <source>
        <dbReference type="ARBA" id="ARBA00022694"/>
    </source>
</evidence>
<dbReference type="PANTHER" id="PTHR11088:SF60">
    <property type="entry name" value="TRNA DIMETHYLALLYLTRANSFERASE"/>
    <property type="match status" value="1"/>
</dbReference>
<dbReference type="Pfam" id="PF01715">
    <property type="entry name" value="IPPT"/>
    <property type="match status" value="1"/>
</dbReference>
<evidence type="ECO:0000256" key="7">
    <source>
        <dbReference type="ARBA" id="ARBA00022840"/>
    </source>
</evidence>
<comment type="caution">
    <text evidence="14">The sequence shown here is derived from an EMBL/GenBank/DDBJ whole genome shotgun (WGS) entry which is preliminary data.</text>
</comment>
<feature type="site" description="Interaction with substrate tRNA" evidence="10">
    <location>
        <position position="101"/>
    </location>
</feature>
<protein>
    <recommendedName>
        <fullName evidence="10">tRNA dimethylallyltransferase</fullName>
        <ecNumber evidence="10">2.5.1.75</ecNumber>
    </recommendedName>
    <alternativeName>
        <fullName evidence="10">Dimethylallyl diphosphate:tRNA dimethylallyltransferase</fullName>
        <shortName evidence="10">DMAPP:tRNA dimethylallyltransferase</shortName>
        <shortName evidence="10">DMATase</shortName>
    </alternativeName>
    <alternativeName>
        <fullName evidence="10">Isopentenyl-diphosphate:tRNA isopentenyltransferase</fullName>
        <shortName evidence="10">IPP transferase</shortName>
        <shortName evidence="10">IPPT</shortName>
        <shortName evidence="10">IPTase</shortName>
    </alternativeName>
</protein>
<evidence type="ECO:0000256" key="9">
    <source>
        <dbReference type="ARBA" id="ARBA00049563"/>
    </source>
</evidence>
<feature type="region of interest" description="Interaction with substrate tRNA" evidence="10">
    <location>
        <begin position="239"/>
        <end position="244"/>
    </location>
</feature>
<feature type="region of interest" description="Interaction with substrate tRNA" evidence="10">
    <location>
        <begin position="35"/>
        <end position="38"/>
    </location>
</feature>
<keyword evidence="8 10" id="KW-0460">Magnesium</keyword>
<dbReference type="InterPro" id="IPR027417">
    <property type="entry name" value="P-loop_NTPase"/>
</dbReference>
<evidence type="ECO:0000256" key="2">
    <source>
        <dbReference type="ARBA" id="ARBA00003213"/>
    </source>
</evidence>
<dbReference type="SUPFAM" id="SSF52540">
    <property type="entry name" value="P-loop containing nucleoside triphosphate hydrolases"/>
    <property type="match status" value="1"/>
</dbReference>
<evidence type="ECO:0000256" key="10">
    <source>
        <dbReference type="HAMAP-Rule" id="MF_00185"/>
    </source>
</evidence>
<comment type="caution">
    <text evidence="10">Lacks conserved residue(s) required for the propagation of feature annotation.</text>
</comment>
<keyword evidence="7 10" id="KW-0067">ATP-binding</keyword>
<feature type="site" description="Interaction with substrate tRNA" evidence="10">
    <location>
        <position position="123"/>
    </location>
</feature>
<comment type="subunit">
    <text evidence="10">Monomer.</text>
</comment>
<dbReference type="GO" id="GO:0005524">
    <property type="term" value="F:ATP binding"/>
    <property type="evidence" value="ECO:0007669"/>
    <property type="project" value="UniProtKB-UniRule"/>
</dbReference>
<evidence type="ECO:0000256" key="3">
    <source>
        <dbReference type="ARBA" id="ARBA00005842"/>
    </source>
</evidence>
<evidence type="ECO:0000256" key="12">
    <source>
        <dbReference type="RuleBase" id="RU003784"/>
    </source>
</evidence>
<comment type="similarity">
    <text evidence="3 10 13">Belongs to the IPP transferase family.</text>
</comment>
<name>A0A4E0QRM1_9GAMM</name>
<sequence length="326" mass="36897">MTLPCIFLMGPTASGKTDLAVSLVKHLPCDIISVDSAMIYRKMDIGTAKPSPDILAQAPHRLIDIRDPAQTYSVGDFCSDALAEIQAIHSAGRIPLLVGGTMLYFHSLQRGLSELPSANPQVRQRLNQEAEQIGWPAMHQRLAKIDPQTRIHPNDSQRIQRALEVYEVSGETMTAWYAKSPAQSWTYPTIKLVIAPTQRSTIHARIAQRFQAMLDQGLIEEVRGLFMRGDLNPDFPSMRCVGYRQVWHYLAGKLDEDSLPEKTIIATRQLAKRQLTWLRAQTDAYWFDSLEPTLTQQVLKWLEKTIVCLEVQDKSWTPAYKKKNGE</sequence>
<dbReference type="PANTHER" id="PTHR11088">
    <property type="entry name" value="TRNA DIMETHYLALLYLTRANSFERASE"/>
    <property type="match status" value="1"/>
</dbReference>
<keyword evidence="5 10" id="KW-0819">tRNA processing</keyword>
<evidence type="ECO:0000256" key="13">
    <source>
        <dbReference type="RuleBase" id="RU003785"/>
    </source>
</evidence>
<evidence type="ECO:0000256" key="8">
    <source>
        <dbReference type="ARBA" id="ARBA00022842"/>
    </source>
</evidence>
<evidence type="ECO:0000313" key="14">
    <source>
        <dbReference type="EMBL" id="TGO02600.1"/>
    </source>
</evidence>
<dbReference type="InterPro" id="IPR039657">
    <property type="entry name" value="Dimethylallyltransferase"/>
</dbReference>
<evidence type="ECO:0000313" key="15">
    <source>
        <dbReference type="Proteomes" id="UP000030428"/>
    </source>
</evidence>
<keyword evidence="4 10" id="KW-0808">Transferase</keyword>
<accession>A0A4E0QRM1</accession>
<feature type="binding site" evidence="10">
    <location>
        <begin position="10"/>
        <end position="17"/>
    </location>
    <ligand>
        <name>ATP</name>
        <dbReference type="ChEBI" id="CHEBI:30616"/>
    </ligand>
</feature>
<dbReference type="AlphaFoldDB" id="A0A4E0QRM1"/>
<keyword evidence="15" id="KW-1185">Reference proteome</keyword>
<proteinExistence type="inferred from homology"/>
<dbReference type="Proteomes" id="UP000030428">
    <property type="component" value="Unassembled WGS sequence"/>
</dbReference>
<feature type="region of interest" description="Interaction with substrate tRNA" evidence="10">
    <location>
        <begin position="157"/>
        <end position="161"/>
    </location>
</feature>
<dbReference type="EMBL" id="JSZA02000103">
    <property type="protein sequence ID" value="TGO02600.1"/>
    <property type="molecule type" value="Genomic_DNA"/>
</dbReference>
<evidence type="ECO:0000256" key="4">
    <source>
        <dbReference type="ARBA" id="ARBA00022679"/>
    </source>
</evidence>
<dbReference type="NCBIfam" id="TIGR00174">
    <property type="entry name" value="miaA"/>
    <property type="match status" value="1"/>
</dbReference>
<evidence type="ECO:0000256" key="1">
    <source>
        <dbReference type="ARBA" id="ARBA00001946"/>
    </source>
</evidence>
<evidence type="ECO:0000256" key="11">
    <source>
        <dbReference type="RuleBase" id="RU003783"/>
    </source>
</evidence>
<dbReference type="Gene3D" id="1.10.20.140">
    <property type="match status" value="1"/>
</dbReference>
<evidence type="ECO:0000256" key="6">
    <source>
        <dbReference type="ARBA" id="ARBA00022741"/>
    </source>
</evidence>
<dbReference type="GO" id="GO:0052381">
    <property type="term" value="F:tRNA dimethylallyltransferase activity"/>
    <property type="evidence" value="ECO:0007669"/>
    <property type="project" value="UniProtKB-UniRule"/>
</dbReference>
<gene>
    <name evidence="10" type="primary">miaA</name>
    <name evidence="14" type="ORF">PN36_22200</name>
</gene>
<organism evidence="14 15">
    <name type="scientific">Candidatus Thiomargarita nelsonii</name>
    <dbReference type="NCBI Taxonomy" id="1003181"/>
    <lineage>
        <taxon>Bacteria</taxon>
        <taxon>Pseudomonadati</taxon>
        <taxon>Pseudomonadota</taxon>
        <taxon>Gammaproteobacteria</taxon>
        <taxon>Thiotrichales</taxon>
        <taxon>Thiotrichaceae</taxon>
        <taxon>Thiomargarita</taxon>
    </lineage>
</organism>
<comment type="catalytic activity">
    <reaction evidence="9 10 11">
        <text>adenosine(37) in tRNA + dimethylallyl diphosphate = N(6)-dimethylallyladenosine(37) in tRNA + diphosphate</text>
        <dbReference type="Rhea" id="RHEA:26482"/>
        <dbReference type="Rhea" id="RHEA-COMP:10162"/>
        <dbReference type="Rhea" id="RHEA-COMP:10375"/>
        <dbReference type="ChEBI" id="CHEBI:33019"/>
        <dbReference type="ChEBI" id="CHEBI:57623"/>
        <dbReference type="ChEBI" id="CHEBI:74411"/>
        <dbReference type="ChEBI" id="CHEBI:74415"/>
        <dbReference type="EC" id="2.5.1.75"/>
    </reaction>
</comment>
<comment type="cofactor">
    <cofactor evidence="1 10">
        <name>Mg(2+)</name>
        <dbReference type="ChEBI" id="CHEBI:18420"/>
    </cofactor>
</comment>